<keyword evidence="1" id="KW-1133">Transmembrane helix</keyword>
<name>A0A382C7V9_9ZZZZ</name>
<keyword evidence="1" id="KW-0812">Transmembrane</keyword>
<gene>
    <name evidence="3" type="ORF">METZ01_LOCUS174746</name>
</gene>
<dbReference type="PANTHER" id="PTHR15032">
    <property type="entry name" value="N-ACYL-PHOSPHATIDYLETHANOLAMINE-HYDROLYZING PHOSPHOLIPASE D"/>
    <property type="match status" value="1"/>
</dbReference>
<proteinExistence type="predicted"/>
<dbReference type="Gene3D" id="3.60.15.10">
    <property type="entry name" value="Ribonuclease Z/Hydroxyacylglutathione hydrolase-like"/>
    <property type="match status" value="1"/>
</dbReference>
<reference evidence="3" key="1">
    <citation type="submission" date="2018-05" db="EMBL/GenBank/DDBJ databases">
        <authorList>
            <person name="Lanie J.A."/>
            <person name="Ng W.-L."/>
            <person name="Kazmierczak K.M."/>
            <person name="Andrzejewski T.M."/>
            <person name="Davidsen T.M."/>
            <person name="Wayne K.J."/>
            <person name="Tettelin H."/>
            <person name="Glass J.I."/>
            <person name="Rusch D."/>
            <person name="Podicherti R."/>
            <person name="Tsui H.-C.T."/>
            <person name="Winkler M.E."/>
        </authorList>
    </citation>
    <scope>NUCLEOTIDE SEQUENCE</scope>
</reference>
<feature type="transmembrane region" description="Helical" evidence="1">
    <location>
        <begin position="12"/>
        <end position="31"/>
    </location>
</feature>
<dbReference type="AlphaFoldDB" id="A0A382C7V9"/>
<dbReference type="InterPro" id="IPR036866">
    <property type="entry name" value="RibonucZ/Hydroxyglut_hydro"/>
</dbReference>
<feature type="domain" description="Metallo-beta-lactamase" evidence="2">
    <location>
        <begin position="111"/>
        <end position="310"/>
    </location>
</feature>
<accession>A0A382C7V9</accession>
<dbReference type="EMBL" id="UINC01033119">
    <property type="protein sequence ID" value="SVB21892.1"/>
    <property type="molecule type" value="Genomic_DNA"/>
</dbReference>
<evidence type="ECO:0000313" key="3">
    <source>
        <dbReference type="EMBL" id="SVB21892.1"/>
    </source>
</evidence>
<dbReference type="PANTHER" id="PTHR15032:SF4">
    <property type="entry name" value="N-ACYL-PHOSPHATIDYLETHANOLAMINE-HYDROLYZING PHOSPHOLIPASE D"/>
    <property type="match status" value="1"/>
</dbReference>
<keyword evidence="1" id="KW-0472">Membrane</keyword>
<protein>
    <recommendedName>
        <fullName evidence="2">Metallo-beta-lactamase domain-containing protein</fullName>
    </recommendedName>
</protein>
<sequence length="357" mass="41463">MSQNIILYVRKILGILLILSILYGGSQNLYLSAQTIKPHHLAEGTFKNNYIDSTDKSFSEWIKWSWNRTAPDSVEFPMAENDPNFLKNNRTEPTLTWIGHSTLLIQFEGFNILTDPHLTQRASPVSFAGPERYMKPGISIQDLPHIDLIVISHNHYDHLDRLTLEKIHQKQADQPPKIVVPLKQKEWLDNLDIPNVVEMDWWDEHEYQDWKIHAVPVQHWSGRGLWDRNQALWAGWVLEHPKFRFLFIGDTGYSKDFIDIGNKFSGFDLAAIPIGAYEPRWFMKPQHVNPEESVKIHQDTGSRYSVAIHWGTFILTDEPVDEPPKLLENALAQKGIPNEHFFVMQHGETRSLNFLFQ</sequence>
<organism evidence="3">
    <name type="scientific">marine metagenome</name>
    <dbReference type="NCBI Taxonomy" id="408172"/>
    <lineage>
        <taxon>unclassified sequences</taxon>
        <taxon>metagenomes</taxon>
        <taxon>ecological metagenomes</taxon>
    </lineage>
</organism>
<dbReference type="InterPro" id="IPR001279">
    <property type="entry name" value="Metallo-B-lactamas"/>
</dbReference>
<dbReference type="GO" id="GO:0005737">
    <property type="term" value="C:cytoplasm"/>
    <property type="evidence" value="ECO:0007669"/>
    <property type="project" value="TreeGrafter"/>
</dbReference>
<evidence type="ECO:0000259" key="2">
    <source>
        <dbReference type="Pfam" id="PF12706"/>
    </source>
</evidence>
<evidence type="ECO:0000256" key="1">
    <source>
        <dbReference type="SAM" id="Phobius"/>
    </source>
</evidence>
<dbReference type="Pfam" id="PF12706">
    <property type="entry name" value="Lactamase_B_2"/>
    <property type="match status" value="1"/>
</dbReference>
<dbReference type="SUPFAM" id="SSF56281">
    <property type="entry name" value="Metallo-hydrolase/oxidoreductase"/>
    <property type="match status" value="1"/>
</dbReference>